<dbReference type="Pfam" id="PF01315">
    <property type="entry name" value="Ald_Xan_dh_C"/>
    <property type="match status" value="1"/>
</dbReference>
<organism evidence="5 6">
    <name type="scientific">Natrialba swarupiae</name>
    <dbReference type="NCBI Taxonomy" id="2448032"/>
    <lineage>
        <taxon>Archaea</taxon>
        <taxon>Methanobacteriati</taxon>
        <taxon>Methanobacteriota</taxon>
        <taxon>Stenosarchaea group</taxon>
        <taxon>Halobacteria</taxon>
        <taxon>Halobacteriales</taxon>
        <taxon>Natrialbaceae</taxon>
        <taxon>Natrialba</taxon>
    </lineage>
</organism>
<dbReference type="InterPro" id="IPR000674">
    <property type="entry name" value="Ald_Oxase/Xan_DH_a/b"/>
</dbReference>
<dbReference type="SUPFAM" id="SSF56003">
    <property type="entry name" value="Molybdenum cofactor-binding domain"/>
    <property type="match status" value="1"/>
</dbReference>
<evidence type="ECO:0000313" key="6">
    <source>
        <dbReference type="Proteomes" id="UP000324104"/>
    </source>
</evidence>
<dbReference type="Pfam" id="PF02738">
    <property type="entry name" value="MoCoBD_1"/>
    <property type="match status" value="1"/>
</dbReference>
<dbReference type="Gene3D" id="3.30.365.10">
    <property type="entry name" value="Aldehyde oxidase/xanthine dehydrogenase, molybdopterin binding domain"/>
    <property type="match status" value="4"/>
</dbReference>
<dbReference type="SUPFAM" id="SSF54665">
    <property type="entry name" value="CO dehydrogenase molybdoprotein N-domain-like"/>
    <property type="match status" value="1"/>
</dbReference>
<sequence>MIVMEGKTKSQTDTDEDTQYKGRSIQRLEDDRILSGNSRYVDDIELPGMLHATVVRSMRSHALIEEIDTSEAEEMDGVVDTLTGEEAAEMANRYGSRRSGMMDDHPPLAQEKVRFAGEGVVAVAAESHYLAKDAASTVSVSYDPLPSMVELDDALDPESEDELVHPELDEADEDVSGNVWGSYSIDIGDVEAAFDEADTIVSHEIETSRPTAVPLEPHGAVADYDPADDVLTLYTSTQEAHQVRRDLADTLDRPVNSIRVVQPENMGGGFGHKLELHENEIVAALLSIRTERPVKVVLDRIEEFQGTRARQPQRHELELAVDDDGSFLGIRDDITAVAGAYAALTKPGLWVSCNLVATPYRIDNIEVNGRCVFTNTVPSGAYRGFGMTQAATARESLIEKVSKELDLDPWEVRRKNLIGNEECPTTHPMGFYLDSCGTEECLGLVREDIDLSLLEEKTDDEIVRGLGVASAMHVSSAQRPAYTSDNSSVTIRMDEDGSVTVTSDQCPMGTGLETSFAQIVADELGIPPSNINFDFADTETSPFGLGSWGSRAITVAGSAAYEAGRSLRERLTTIAAHQLEAAPSDIVLEEGRFFVESDPSRSRPLEEIAYDAHYNGRKLPEEITAGAVTVTESFDSPAPGILDESGKADIAVNYPSNVHASIVEIDTRTGTIDILDYAAADDIGEVINPMIVEGQIQGGIVQGLGMALGEDLEYDASGQPVNAMMEDYQLPLINEMPMITKIREADTTSERAPLGTKGVGESGSILAPVVILNAVNDALYDEFVSSTVTEMPLDPETVYQLCRSADESGGDR</sequence>
<feature type="compositionally biased region" description="Basic and acidic residues" evidence="3">
    <location>
        <begin position="1"/>
        <end position="12"/>
    </location>
</feature>
<evidence type="ECO:0000256" key="1">
    <source>
        <dbReference type="ARBA" id="ARBA00022505"/>
    </source>
</evidence>
<feature type="domain" description="Aldehyde oxidase/xanthine dehydrogenase a/b hammerhead" evidence="4">
    <location>
        <begin position="35"/>
        <end position="146"/>
    </location>
</feature>
<comment type="caution">
    <text evidence="5">The sequence shown here is derived from an EMBL/GenBank/DDBJ whole genome shotgun (WGS) entry which is preliminary data.</text>
</comment>
<dbReference type="Pfam" id="PF20256">
    <property type="entry name" value="MoCoBD_2"/>
    <property type="match status" value="1"/>
</dbReference>
<dbReference type="Proteomes" id="UP000324104">
    <property type="component" value="Unassembled WGS sequence"/>
</dbReference>
<dbReference type="PANTHER" id="PTHR11908:SF132">
    <property type="entry name" value="ALDEHYDE OXIDASE 1-RELATED"/>
    <property type="match status" value="1"/>
</dbReference>
<protein>
    <submittedName>
        <fullName evidence="5">Xanthine dehydrogenase family protein</fullName>
    </submittedName>
</protein>
<dbReference type="GO" id="GO:0016491">
    <property type="term" value="F:oxidoreductase activity"/>
    <property type="evidence" value="ECO:0007669"/>
    <property type="project" value="UniProtKB-KW"/>
</dbReference>
<evidence type="ECO:0000256" key="2">
    <source>
        <dbReference type="ARBA" id="ARBA00023002"/>
    </source>
</evidence>
<evidence type="ECO:0000313" key="5">
    <source>
        <dbReference type="EMBL" id="TYT62647.1"/>
    </source>
</evidence>
<accession>A0A5D5AP10</accession>
<keyword evidence="2" id="KW-0560">Oxidoreductase</keyword>
<dbReference type="InterPro" id="IPR046867">
    <property type="entry name" value="AldOxase/xan_DH_MoCoBD2"/>
</dbReference>
<keyword evidence="6" id="KW-1185">Reference proteome</keyword>
<reference evidence="5 6" key="1">
    <citation type="submission" date="2019-08" db="EMBL/GenBank/DDBJ databases">
        <title>Archaea genome.</title>
        <authorList>
            <person name="Kajale S."/>
            <person name="Shouche Y."/>
            <person name="Deshpande N."/>
            <person name="Sharma A."/>
        </authorList>
    </citation>
    <scope>NUCLEOTIDE SEQUENCE [LARGE SCALE GENOMIC DNA]</scope>
    <source>
        <strain evidence="5 6">ESP3B_9</strain>
    </source>
</reference>
<keyword evidence="1" id="KW-0500">Molybdenum</keyword>
<evidence type="ECO:0000256" key="3">
    <source>
        <dbReference type="SAM" id="MobiDB-lite"/>
    </source>
</evidence>
<dbReference type="InterPro" id="IPR037165">
    <property type="entry name" value="AldOxase/xan_DH_Mopterin-bd_sf"/>
</dbReference>
<dbReference type="InterPro" id="IPR036856">
    <property type="entry name" value="Ald_Oxase/Xan_DH_a/b_sf"/>
</dbReference>
<dbReference type="Gene3D" id="3.90.1170.50">
    <property type="entry name" value="Aldehyde oxidase/xanthine dehydrogenase, a/b hammerhead"/>
    <property type="match status" value="1"/>
</dbReference>
<gene>
    <name evidence="5" type="ORF">FYC77_07720</name>
</gene>
<dbReference type="EMBL" id="VTAW01000007">
    <property type="protein sequence ID" value="TYT62647.1"/>
    <property type="molecule type" value="Genomic_DNA"/>
</dbReference>
<proteinExistence type="predicted"/>
<dbReference type="InterPro" id="IPR008274">
    <property type="entry name" value="AldOxase/xan_DH_MoCoBD1"/>
</dbReference>
<dbReference type="GO" id="GO:0005506">
    <property type="term" value="F:iron ion binding"/>
    <property type="evidence" value="ECO:0007669"/>
    <property type="project" value="InterPro"/>
</dbReference>
<feature type="region of interest" description="Disordered" evidence="3">
    <location>
        <begin position="1"/>
        <end position="24"/>
    </location>
</feature>
<evidence type="ECO:0000259" key="4">
    <source>
        <dbReference type="SMART" id="SM01008"/>
    </source>
</evidence>
<dbReference type="InterPro" id="IPR016208">
    <property type="entry name" value="Ald_Oxase/xanthine_DH-like"/>
</dbReference>
<name>A0A5D5AP10_9EURY</name>
<dbReference type="SMART" id="SM01008">
    <property type="entry name" value="Ald_Xan_dh_C"/>
    <property type="match status" value="1"/>
</dbReference>
<dbReference type="PANTHER" id="PTHR11908">
    <property type="entry name" value="XANTHINE DEHYDROGENASE"/>
    <property type="match status" value="1"/>
</dbReference>
<dbReference type="AlphaFoldDB" id="A0A5D5AP10"/>